<dbReference type="Gene3D" id="1.10.10.10">
    <property type="entry name" value="Winged helix-like DNA-binding domain superfamily/Winged helix DNA-binding domain"/>
    <property type="match status" value="1"/>
</dbReference>
<dbReference type="InterPro" id="IPR050707">
    <property type="entry name" value="HTH_MetabolicPath_Reg"/>
</dbReference>
<dbReference type="SUPFAM" id="SSF55781">
    <property type="entry name" value="GAF domain-like"/>
    <property type="match status" value="1"/>
</dbReference>
<evidence type="ECO:0000256" key="2">
    <source>
        <dbReference type="ARBA" id="ARBA00023125"/>
    </source>
</evidence>
<evidence type="ECO:0000313" key="7">
    <source>
        <dbReference type="Proteomes" id="UP001501842"/>
    </source>
</evidence>
<evidence type="ECO:0000256" key="1">
    <source>
        <dbReference type="ARBA" id="ARBA00023015"/>
    </source>
</evidence>
<dbReference type="Proteomes" id="UP001501842">
    <property type="component" value="Unassembled WGS sequence"/>
</dbReference>
<dbReference type="EMBL" id="BAAATZ010000008">
    <property type="protein sequence ID" value="GAA2725185.1"/>
    <property type="molecule type" value="Genomic_DNA"/>
</dbReference>
<dbReference type="InterPro" id="IPR036388">
    <property type="entry name" value="WH-like_DNA-bd_sf"/>
</dbReference>
<keyword evidence="3" id="KW-0804">Transcription</keyword>
<dbReference type="Gene3D" id="3.30.450.40">
    <property type="match status" value="1"/>
</dbReference>
<dbReference type="InterPro" id="IPR029016">
    <property type="entry name" value="GAF-like_dom_sf"/>
</dbReference>
<dbReference type="PROSITE" id="PS51077">
    <property type="entry name" value="HTH_ICLR"/>
    <property type="match status" value="1"/>
</dbReference>
<feature type="domain" description="HTH iclR-type" evidence="4">
    <location>
        <begin position="1"/>
        <end position="48"/>
    </location>
</feature>
<keyword evidence="7" id="KW-1185">Reference proteome</keyword>
<dbReference type="PROSITE" id="PS51078">
    <property type="entry name" value="ICLR_ED"/>
    <property type="match status" value="1"/>
</dbReference>
<sequence length="228" mass="24629">MAHPSGAPAKQLARAAGLPLATTYHLLRTLAHEGYVTKLPDGCWVLGDRLEGLYARGRAQVTLSRVRPVLVSLRDELGVAVYFAVLREGEISLVDVVDGPRERRVDLWVGFNEAAHATAVGKCLLGQLDEDGRREYLARHPLLDLTPYTITDRGALDRGLAGRDGLSLDREEYALGTACVAVPVTDGSGGLVGALAVSCRTERLPRVRSEGRRLQEAAERLSRLAALS</sequence>
<feature type="domain" description="IclR-ED" evidence="5">
    <location>
        <begin position="49"/>
        <end position="228"/>
    </location>
</feature>
<organism evidence="6 7">
    <name type="scientific">Actinocorallia aurantiaca</name>
    <dbReference type="NCBI Taxonomy" id="46204"/>
    <lineage>
        <taxon>Bacteria</taxon>
        <taxon>Bacillati</taxon>
        <taxon>Actinomycetota</taxon>
        <taxon>Actinomycetes</taxon>
        <taxon>Streptosporangiales</taxon>
        <taxon>Thermomonosporaceae</taxon>
        <taxon>Actinocorallia</taxon>
    </lineage>
</organism>
<keyword evidence="1" id="KW-0805">Transcription regulation</keyword>
<accession>A0ABN3U5U3</accession>
<dbReference type="InterPro" id="IPR005471">
    <property type="entry name" value="Tscrpt_reg_IclR_N"/>
</dbReference>
<reference evidence="6 7" key="1">
    <citation type="journal article" date="2019" name="Int. J. Syst. Evol. Microbiol.">
        <title>The Global Catalogue of Microorganisms (GCM) 10K type strain sequencing project: providing services to taxonomists for standard genome sequencing and annotation.</title>
        <authorList>
            <consortium name="The Broad Institute Genomics Platform"/>
            <consortium name="The Broad Institute Genome Sequencing Center for Infectious Disease"/>
            <person name="Wu L."/>
            <person name="Ma J."/>
        </authorList>
    </citation>
    <scope>NUCLEOTIDE SEQUENCE [LARGE SCALE GENOMIC DNA]</scope>
    <source>
        <strain evidence="6 7">JCM 8201</strain>
    </source>
</reference>
<evidence type="ECO:0000259" key="5">
    <source>
        <dbReference type="PROSITE" id="PS51078"/>
    </source>
</evidence>
<proteinExistence type="predicted"/>
<evidence type="ECO:0000313" key="6">
    <source>
        <dbReference type="EMBL" id="GAA2725185.1"/>
    </source>
</evidence>
<evidence type="ECO:0000256" key="3">
    <source>
        <dbReference type="ARBA" id="ARBA00023163"/>
    </source>
</evidence>
<dbReference type="InterPro" id="IPR014757">
    <property type="entry name" value="Tscrpt_reg_IclR_C"/>
</dbReference>
<name>A0ABN3U5U3_9ACTN</name>
<dbReference type="Pfam" id="PF09339">
    <property type="entry name" value="HTH_IclR"/>
    <property type="match status" value="1"/>
</dbReference>
<dbReference type="PANTHER" id="PTHR30136">
    <property type="entry name" value="HELIX-TURN-HELIX TRANSCRIPTIONAL REGULATOR, ICLR FAMILY"/>
    <property type="match status" value="1"/>
</dbReference>
<protein>
    <submittedName>
        <fullName evidence="6">IclR family transcriptional regulator C-terminal domain-containing protein</fullName>
    </submittedName>
</protein>
<dbReference type="InterPro" id="IPR036390">
    <property type="entry name" value="WH_DNA-bd_sf"/>
</dbReference>
<keyword evidence="2" id="KW-0238">DNA-binding</keyword>
<evidence type="ECO:0000259" key="4">
    <source>
        <dbReference type="PROSITE" id="PS51077"/>
    </source>
</evidence>
<gene>
    <name evidence="6" type="ORF">GCM10010439_24610</name>
</gene>
<dbReference type="PANTHER" id="PTHR30136:SF24">
    <property type="entry name" value="HTH-TYPE TRANSCRIPTIONAL REPRESSOR ALLR"/>
    <property type="match status" value="1"/>
</dbReference>
<dbReference type="Pfam" id="PF01614">
    <property type="entry name" value="IclR_C"/>
    <property type="match status" value="1"/>
</dbReference>
<dbReference type="SUPFAM" id="SSF46785">
    <property type="entry name" value="Winged helix' DNA-binding domain"/>
    <property type="match status" value="1"/>
</dbReference>
<comment type="caution">
    <text evidence="6">The sequence shown here is derived from an EMBL/GenBank/DDBJ whole genome shotgun (WGS) entry which is preliminary data.</text>
</comment>